<proteinExistence type="predicted"/>
<feature type="transmembrane region" description="Helical" evidence="1">
    <location>
        <begin position="16"/>
        <end position="38"/>
    </location>
</feature>
<keyword evidence="1" id="KW-0812">Transmembrane</keyword>
<gene>
    <name evidence="2" type="ORF">MENT_LOCUS12854</name>
</gene>
<organism evidence="2 3">
    <name type="scientific">Meloidogyne enterolobii</name>
    <name type="common">Root-knot nematode worm</name>
    <name type="synonym">Meloidogyne mayaguensis</name>
    <dbReference type="NCBI Taxonomy" id="390850"/>
    <lineage>
        <taxon>Eukaryota</taxon>
        <taxon>Metazoa</taxon>
        <taxon>Ecdysozoa</taxon>
        <taxon>Nematoda</taxon>
        <taxon>Chromadorea</taxon>
        <taxon>Rhabditida</taxon>
        <taxon>Tylenchina</taxon>
        <taxon>Tylenchomorpha</taxon>
        <taxon>Tylenchoidea</taxon>
        <taxon>Meloidogynidae</taxon>
        <taxon>Meloidogyninae</taxon>
        <taxon>Meloidogyne</taxon>
    </lineage>
</organism>
<dbReference type="EMBL" id="CAJEWN010000068">
    <property type="protein sequence ID" value="CAD2157875.1"/>
    <property type="molecule type" value="Genomic_DNA"/>
</dbReference>
<keyword evidence="1" id="KW-0472">Membrane</keyword>
<dbReference type="AlphaFoldDB" id="A0A6V7UIC9"/>
<name>A0A6V7UIC9_MELEN</name>
<reference evidence="2 3" key="1">
    <citation type="submission" date="2020-08" db="EMBL/GenBank/DDBJ databases">
        <authorList>
            <person name="Koutsovoulos G."/>
            <person name="Danchin GJ E."/>
        </authorList>
    </citation>
    <scope>NUCLEOTIDE SEQUENCE [LARGE SCALE GENOMIC DNA]</scope>
</reference>
<comment type="caution">
    <text evidence="2">The sequence shown here is derived from an EMBL/GenBank/DDBJ whole genome shotgun (WGS) entry which is preliminary data.</text>
</comment>
<accession>A0A6V7UIC9</accession>
<evidence type="ECO:0000313" key="2">
    <source>
        <dbReference type="EMBL" id="CAD2157875.1"/>
    </source>
</evidence>
<evidence type="ECO:0000313" key="3">
    <source>
        <dbReference type="Proteomes" id="UP000580250"/>
    </source>
</evidence>
<evidence type="ECO:0000256" key="1">
    <source>
        <dbReference type="SAM" id="Phobius"/>
    </source>
</evidence>
<keyword evidence="1" id="KW-1133">Transmembrane helix</keyword>
<protein>
    <submittedName>
        <fullName evidence="2">Uncharacterized protein</fullName>
    </submittedName>
</protein>
<dbReference type="Proteomes" id="UP000580250">
    <property type="component" value="Unassembled WGS sequence"/>
</dbReference>
<sequence length="51" mass="6020">MYAFHSNNIFPSPSTLFSFFLFITAFYAFPSLFQHLLFAARWQRALLVLQT</sequence>